<sequence length="250" mass="29367">MFVYTTTFFDNPIYIYEFSESRKTDKTEELFKDYNGYLVCDKYAGYDKFKDKLLGIQRCMAHARRYFFDVIKGLSPKEAKSSKARLVVERFDKLFNQEKQFKEKKYTISEIKDKRNTSEYQALVDSLHDEIWNIEAQPGSLLEKAVNYAKNSWDELFTYREYGYLEISNNIAERSVKPFVIARKNFLFSKTENGAQASGLLFSIIQTAKANGLCIERYLEYALSNINKLQIDDILPWSKNLPKELKLNLK</sequence>
<dbReference type="InterPro" id="IPR004291">
    <property type="entry name" value="Transposase_IS66_central"/>
</dbReference>
<dbReference type="InParanoid" id="A0A397R3C0"/>
<evidence type="ECO:0000313" key="2">
    <source>
        <dbReference type="EMBL" id="RIA64911.1"/>
    </source>
</evidence>
<dbReference type="OrthoDB" id="288185at2"/>
<evidence type="ECO:0000259" key="1">
    <source>
        <dbReference type="Pfam" id="PF03050"/>
    </source>
</evidence>
<feature type="domain" description="Transposase IS66 central" evidence="1">
    <location>
        <begin position="2"/>
        <end position="197"/>
    </location>
</feature>
<keyword evidence="3" id="KW-1185">Reference proteome</keyword>
<dbReference type="Proteomes" id="UP000266506">
    <property type="component" value="Unassembled WGS sequence"/>
</dbReference>
<dbReference type="EMBL" id="QXEV01000030">
    <property type="protein sequence ID" value="RIA64911.1"/>
    <property type="molecule type" value="Genomic_DNA"/>
</dbReference>
<accession>A0A397R3C0</accession>
<dbReference type="PANTHER" id="PTHR33678">
    <property type="entry name" value="BLL1576 PROTEIN"/>
    <property type="match status" value="1"/>
</dbReference>
<proteinExistence type="predicted"/>
<dbReference type="RefSeq" id="WP_119016862.1">
    <property type="nucleotide sequence ID" value="NZ_QXEV01000030.1"/>
</dbReference>
<evidence type="ECO:0000313" key="3">
    <source>
        <dbReference type="Proteomes" id="UP000266506"/>
    </source>
</evidence>
<dbReference type="Pfam" id="PF03050">
    <property type="entry name" value="DDE_Tnp_IS66"/>
    <property type="match status" value="1"/>
</dbReference>
<gene>
    <name evidence="2" type="ORF">EI71_01789</name>
</gene>
<reference evidence="2 3" key="1">
    <citation type="submission" date="2018-08" db="EMBL/GenBank/DDBJ databases">
        <title>Genomic Encyclopedia of Archaeal and Bacterial Type Strains, Phase II (KMG-II): from individual species to whole genera.</title>
        <authorList>
            <person name="Goeker M."/>
        </authorList>
    </citation>
    <scope>NUCLEOTIDE SEQUENCE [LARGE SCALE GENOMIC DNA]</scope>
    <source>
        <strain evidence="2 3">ATCC 27112</strain>
    </source>
</reference>
<protein>
    <submittedName>
        <fullName evidence="2">Transposase</fullName>
    </submittedName>
</protein>
<dbReference type="AlphaFoldDB" id="A0A397R3C0"/>
<comment type="caution">
    <text evidence="2">The sequence shown here is derived from an EMBL/GenBank/DDBJ whole genome shotgun (WGS) entry which is preliminary data.</text>
</comment>
<dbReference type="InterPro" id="IPR052344">
    <property type="entry name" value="Transposase-related"/>
</dbReference>
<organism evidence="2 3">
    <name type="scientific">Anaeroplasma bactoclasticum</name>
    <dbReference type="NCBI Taxonomy" id="2088"/>
    <lineage>
        <taxon>Bacteria</taxon>
        <taxon>Bacillati</taxon>
        <taxon>Mycoplasmatota</taxon>
        <taxon>Mollicutes</taxon>
        <taxon>Anaeroplasmatales</taxon>
        <taxon>Anaeroplasmataceae</taxon>
        <taxon>Anaeroplasma</taxon>
    </lineage>
</organism>
<name>A0A397R3C0_9MOLU</name>